<name>A0A0C9TNT8_SPHS4</name>
<protein>
    <submittedName>
        <fullName evidence="2">Uncharacterized protein</fullName>
    </submittedName>
</protein>
<evidence type="ECO:0000313" key="3">
    <source>
        <dbReference type="Proteomes" id="UP000054279"/>
    </source>
</evidence>
<keyword evidence="3" id="KW-1185">Reference proteome</keyword>
<proteinExistence type="predicted"/>
<dbReference type="Proteomes" id="UP000054279">
    <property type="component" value="Unassembled WGS sequence"/>
</dbReference>
<sequence>MFNDRDSNLSSHSDSGSNRTSWSTKSEARYKREERVDGQVYTTTVDLVFLEFWGHVEKYN</sequence>
<organism evidence="2 3">
    <name type="scientific">Sphaerobolus stellatus (strain SS14)</name>
    <dbReference type="NCBI Taxonomy" id="990650"/>
    <lineage>
        <taxon>Eukaryota</taxon>
        <taxon>Fungi</taxon>
        <taxon>Dikarya</taxon>
        <taxon>Basidiomycota</taxon>
        <taxon>Agaricomycotina</taxon>
        <taxon>Agaricomycetes</taxon>
        <taxon>Phallomycetidae</taxon>
        <taxon>Geastrales</taxon>
        <taxon>Sphaerobolaceae</taxon>
        <taxon>Sphaerobolus</taxon>
    </lineage>
</organism>
<reference evidence="2 3" key="1">
    <citation type="submission" date="2014-06" db="EMBL/GenBank/DDBJ databases">
        <title>Evolutionary Origins and Diversification of the Mycorrhizal Mutualists.</title>
        <authorList>
            <consortium name="DOE Joint Genome Institute"/>
            <consortium name="Mycorrhizal Genomics Consortium"/>
            <person name="Kohler A."/>
            <person name="Kuo A."/>
            <person name="Nagy L.G."/>
            <person name="Floudas D."/>
            <person name="Copeland A."/>
            <person name="Barry K.W."/>
            <person name="Cichocki N."/>
            <person name="Veneault-Fourrey C."/>
            <person name="LaButti K."/>
            <person name="Lindquist E.A."/>
            <person name="Lipzen A."/>
            <person name="Lundell T."/>
            <person name="Morin E."/>
            <person name="Murat C."/>
            <person name="Riley R."/>
            <person name="Ohm R."/>
            <person name="Sun H."/>
            <person name="Tunlid A."/>
            <person name="Henrissat B."/>
            <person name="Grigoriev I.V."/>
            <person name="Hibbett D.S."/>
            <person name="Martin F."/>
        </authorList>
    </citation>
    <scope>NUCLEOTIDE SEQUENCE [LARGE SCALE GENOMIC DNA]</scope>
    <source>
        <strain evidence="2 3">SS14</strain>
    </source>
</reference>
<evidence type="ECO:0000256" key="1">
    <source>
        <dbReference type="SAM" id="MobiDB-lite"/>
    </source>
</evidence>
<gene>
    <name evidence="2" type="ORF">M422DRAFT_39554</name>
</gene>
<accession>A0A0C9TNT8</accession>
<dbReference type="HOGENOM" id="CLU_2943315_0_0_1"/>
<dbReference type="EMBL" id="KN837638">
    <property type="protein sequence ID" value="KIJ23559.1"/>
    <property type="molecule type" value="Genomic_DNA"/>
</dbReference>
<dbReference type="AlphaFoldDB" id="A0A0C9TNT8"/>
<evidence type="ECO:0000313" key="2">
    <source>
        <dbReference type="EMBL" id="KIJ23559.1"/>
    </source>
</evidence>
<feature type="compositionally biased region" description="Low complexity" evidence="1">
    <location>
        <begin position="8"/>
        <end position="18"/>
    </location>
</feature>
<feature type="region of interest" description="Disordered" evidence="1">
    <location>
        <begin position="1"/>
        <end position="32"/>
    </location>
</feature>